<gene>
    <name evidence="1" type="ORF">F5876DRAFT_67584</name>
</gene>
<dbReference type="Proteomes" id="UP001163835">
    <property type="component" value="Unassembled WGS sequence"/>
</dbReference>
<accession>A0ACC1TTW5</accession>
<protein>
    <submittedName>
        <fullName evidence="1">Uncharacterized protein</fullName>
    </submittedName>
</protein>
<evidence type="ECO:0000313" key="1">
    <source>
        <dbReference type="EMBL" id="KAJ3808078.1"/>
    </source>
</evidence>
<sequence length="428" mass="48753">MFHRTVISQLLSLLCLWTAFPFLAVFSSPLPSGSGVGVSQSYGRSDPTTAERPSTITKRSVTVDITLFILYEAYPEYEHWAVQVGDAYLQASLPWEEWQHVDIHQDHLRISRGNEKAQFSPPPRRIELGKAQFKDEKQKKDVIKHILKWHMPVPVDQVGGNCMDFIRMVLQDLVEKDYSPEEVMTKFMEEYNTRYDTVVQNVILKIPFVPPTPPSRWFAFFFIIFLYQTTRNLLANSYGFSTFFSSPILVFVSPLPVSNGTQTLPMAGPSRPPGVQVDLHVVTTNRDTPTEHLMLAIGETVIHAADMPSSIVLVPQKVEWSLETAKERGYHVENIGKASFTNQKDEQKVTKEMLDVRMPPFTQKGTCLDYITMVLAQLGNRGCIDESVQRAYAEIYKQRLERHTRELARMVGKHILSQRGDSLFVSPS</sequence>
<reference evidence="1" key="1">
    <citation type="submission" date="2022-09" db="EMBL/GenBank/DDBJ databases">
        <title>A Global Phylogenomic Analysis of the Shiitake Genus Lentinula.</title>
        <authorList>
            <consortium name="DOE Joint Genome Institute"/>
            <person name="Sierra-Patev S."/>
            <person name="Min B."/>
            <person name="Naranjo-Ortiz M."/>
            <person name="Looney B."/>
            <person name="Konkel Z."/>
            <person name="Slot J.C."/>
            <person name="Sakamoto Y."/>
            <person name="Steenwyk J.L."/>
            <person name="Rokas A."/>
            <person name="Carro J."/>
            <person name="Camarero S."/>
            <person name="Ferreira P."/>
            <person name="Molpeceres G."/>
            <person name="Ruiz-Duenas F.J."/>
            <person name="Serrano A."/>
            <person name="Henrissat B."/>
            <person name="Drula E."/>
            <person name="Hughes K.W."/>
            <person name="Mata J.L."/>
            <person name="Ishikawa N.K."/>
            <person name="Vargas-Isla R."/>
            <person name="Ushijima S."/>
            <person name="Smith C.A."/>
            <person name="Ahrendt S."/>
            <person name="Andreopoulos W."/>
            <person name="He G."/>
            <person name="Labutti K."/>
            <person name="Lipzen A."/>
            <person name="Ng V."/>
            <person name="Riley R."/>
            <person name="Sandor L."/>
            <person name="Barry K."/>
            <person name="Martinez A.T."/>
            <person name="Xiao Y."/>
            <person name="Gibbons J.G."/>
            <person name="Terashima K."/>
            <person name="Grigoriev I.V."/>
            <person name="Hibbett D.S."/>
        </authorList>
    </citation>
    <scope>NUCLEOTIDE SEQUENCE</scope>
    <source>
        <strain evidence="1">TMI1499</strain>
    </source>
</reference>
<organism evidence="1 2">
    <name type="scientific">Lentinula aff. lateritia</name>
    <dbReference type="NCBI Taxonomy" id="2804960"/>
    <lineage>
        <taxon>Eukaryota</taxon>
        <taxon>Fungi</taxon>
        <taxon>Dikarya</taxon>
        <taxon>Basidiomycota</taxon>
        <taxon>Agaricomycotina</taxon>
        <taxon>Agaricomycetes</taxon>
        <taxon>Agaricomycetidae</taxon>
        <taxon>Agaricales</taxon>
        <taxon>Marasmiineae</taxon>
        <taxon>Omphalotaceae</taxon>
        <taxon>Lentinula</taxon>
    </lineage>
</organism>
<comment type="caution">
    <text evidence="1">The sequence shown here is derived from an EMBL/GenBank/DDBJ whole genome shotgun (WGS) entry which is preliminary data.</text>
</comment>
<keyword evidence="2" id="KW-1185">Reference proteome</keyword>
<dbReference type="EMBL" id="MU795250">
    <property type="protein sequence ID" value="KAJ3808078.1"/>
    <property type="molecule type" value="Genomic_DNA"/>
</dbReference>
<evidence type="ECO:0000313" key="2">
    <source>
        <dbReference type="Proteomes" id="UP001163835"/>
    </source>
</evidence>
<name>A0ACC1TTW5_9AGAR</name>
<proteinExistence type="predicted"/>